<evidence type="ECO:0000313" key="8">
    <source>
        <dbReference type="Proteomes" id="UP001295794"/>
    </source>
</evidence>
<evidence type="ECO:0000256" key="3">
    <source>
        <dbReference type="ARBA" id="ARBA00022989"/>
    </source>
</evidence>
<feature type="transmembrane region" description="Helical" evidence="6">
    <location>
        <begin position="393"/>
        <end position="410"/>
    </location>
</feature>
<organism evidence="7 8">
    <name type="scientific">Mycena citricolor</name>
    <dbReference type="NCBI Taxonomy" id="2018698"/>
    <lineage>
        <taxon>Eukaryota</taxon>
        <taxon>Fungi</taxon>
        <taxon>Dikarya</taxon>
        <taxon>Basidiomycota</taxon>
        <taxon>Agaricomycotina</taxon>
        <taxon>Agaricomycetes</taxon>
        <taxon>Agaricomycetidae</taxon>
        <taxon>Agaricales</taxon>
        <taxon>Marasmiineae</taxon>
        <taxon>Mycenaceae</taxon>
        <taxon>Mycena</taxon>
    </lineage>
</organism>
<dbReference type="Gene3D" id="1.20.1250.20">
    <property type="entry name" value="MFS general substrate transporter like domains"/>
    <property type="match status" value="1"/>
</dbReference>
<evidence type="ECO:0000256" key="6">
    <source>
        <dbReference type="SAM" id="Phobius"/>
    </source>
</evidence>
<evidence type="ECO:0008006" key="9">
    <source>
        <dbReference type="Google" id="ProtNLM"/>
    </source>
</evidence>
<dbReference type="PANTHER" id="PTHR23507:SF1">
    <property type="entry name" value="FI18259P1-RELATED"/>
    <property type="match status" value="1"/>
</dbReference>
<dbReference type="GO" id="GO:0016020">
    <property type="term" value="C:membrane"/>
    <property type="evidence" value="ECO:0007669"/>
    <property type="project" value="UniProtKB-SubCell"/>
</dbReference>
<feature type="transmembrane region" description="Helical" evidence="6">
    <location>
        <begin position="430"/>
        <end position="453"/>
    </location>
</feature>
<evidence type="ECO:0000256" key="1">
    <source>
        <dbReference type="ARBA" id="ARBA00004141"/>
    </source>
</evidence>
<evidence type="ECO:0000256" key="5">
    <source>
        <dbReference type="SAM" id="MobiDB-lite"/>
    </source>
</evidence>
<keyword evidence="3 6" id="KW-1133">Transmembrane helix</keyword>
<gene>
    <name evidence="7" type="ORF">MYCIT1_LOCUS26315</name>
</gene>
<dbReference type="AlphaFoldDB" id="A0AAD2HLN4"/>
<feature type="transmembrane region" description="Helical" evidence="6">
    <location>
        <begin position="282"/>
        <end position="305"/>
    </location>
</feature>
<dbReference type="GO" id="GO:0022857">
    <property type="term" value="F:transmembrane transporter activity"/>
    <property type="evidence" value="ECO:0007669"/>
    <property type="project" value="InterPro"/>
</dbReference>
<comment type="subcellular location">
    <subcellularLocation>
        <location evidence="1">Membrane</location>
        <topology evidence="1">Multi-pass membrane protein</topology>
    </subcellularLocation>
</comment>
<feature type="transmembrane region" description="Helical" evidence="6">
    <location>
        <begin position="311"/>
        <end position="333"/>
    </location>
</feature>
<keyword evidence="2 6" id="KW-0812">Transmembrane</keyword>
<protein>
    <recommendedName>
        <fullName evidence="9">MFS general substrate transporter</fullName>
    </recommendedName>
</protein>
<keyword evidence="8" id="KW-1185">Reference proteome</keyword>
<name>A0AAD2HLN4_9AGAR</name>
<dbReference type="EMBL" id="CAVNYO010000419">
    <property type="protein sequence ID" value="CAK5277351.1"/>
    <property type="molecule type" value="Genomic_DNA"/>
</dbReference>
<dbReference type="InterPro" id="IPR011701">
    <property type="entry name" value="MFS"/>
</dbReference>
<feature type="region of interest" description="Disordered" evidence="5">
    <location>
        <begin position="1"/>
        <end position="22"/>
    </location>
</feature>
<proteinExistence type="predicted"/>
<keyword evidence="4 6" id="KW-0472">Membrane</keyword>
<dbReference type="SUPFAM" id="SSF103473">
    <property type="entry name" value="MFS general substrate transporter"/>
    <property type="match status" value="1"/>
</dbReference>
<feature type="transmembrane region" description="Helical" evidence="6">
    <location>
        <begin position="593"/>
        <end position="612"/>
    </location>
</feature>
<evidence type="ECO:0000313" key="7">
    <source>
        <dbReference type="EMBL" id="CAK5277351.1"/>
    </source>
</evidence>
<accession>A0AAD2HLN4</accession>
<sequence>MYSHSRSRSRTVSPSRHQATQSVSYVASGLPDGLVDDETVELLQELVHPHGHDQDATLVDDSGSVDALPVDPRPWWKRPSPWWLMAFTPFSVIAMSATLVPKVEIYTLLACSVHKPEIFAPSASLPQYTLAGFVDAASARPGHPPAFDIALATTEGGAADRARETPIAACAADPVVQAAVAKLNTAITTTMGALGCLTTGWWGSYSDRRGRTRVLGLTVFGLLMNDFVFLAVTKHFRTIPGGYWFLMVGPVLEGLLGGFTTGSAASHAYIADITPPSERSRVFSTFLGLVFTGLSAGPTAGGLLIKYTHNTLSVFYLTAAIHALYAFMTWFLLPESLSAAQMQASALQKKEREAALARRERTLLFRVERMFAFLQPLAVFFPERVAGKRGRDWNLMLLAAGYGLAISIMGSMSFKTQYLIATFHWTSENIGYLLTITGASRAFFLAILLPLLIKALKRTFYRQTETHSETEPLLRKEERKPEHSPRFDLSLARVSMCIEMAGYIGLPFATTGTMYTVFMVVSSFGGGFGPAVQSTAMELYARKRGLQGTPGHGEGTGRLFGAMSVLQALCASILSPAIYGLVYMKTVATFPKAIFFVSIASLLLALLCVCCVRLPPDDSPDRDIEHHLARDGTLVDVDSSPKNVPDLVVTAPN</sequence>
<feature type="transmembrane region" description="Helical" evidence="6">
    <location>
        <begin position="559"/>
        <end position="581"/>
    </location>
</feature>
<evidence type="ECO:0000256" key="2">
    <source>
        <dbReference type="ARBA" id="ARBA00022692"/>
    </source>
</evidence>
<dbReference type="InterPro" id="IPR036259">
    <property type="entry name" value="MFS_trans_sf"/>
</dbReference>
<reference evidence="7" key="1">
    <citation type="submission" date="2023-11" db="EMBL/GenBank/DDBJ databases">
        <authorList>
            <person name="De Vega J J."/>
            <person name="De Vega J J."/>
        </authorList>
    </citation>
    <scope>NUCLEOTIDE SEQUENCE</scope>
</reference>
<dbReference type="PANTHER" id="PTHR23507">
    <property type="entry name" value="ZGC:174356"/>
    <property type="match status" value="1"/>
</dbReference>
<comment type="caution">
    <text evidence="7">The sequence shown here is derived from an EMBL/GenBank/DDBJ whole genome shotgun (WGS) entry which is preliminary data.</text>
</comment>
<feature type="transmembrane region" description="Helical" evidence="6">
    <location>
        <begin position="214"/>
        <end position="232"/>
    </location>
</feature>
<dbReference type="Proteomes" id="UP001295794">
    <property type="component" value="Unassembled WGS sequence"/>
</dbReference>
<feature type="transmembrane region" description="Helical" evidence="6">
    <location>
        <begin position="244"/>
        <end position="270"/>
    </location>
</feature>
<evidence type="ECO:0000256" key="4">
    <source>
        <dbReference type="ARBA" id="ARBA00023136"/>
    </source>
</evidence>
<dbReference type="Pfam" id="PF07690">
    <property type="entry name" value="MFS_1"/>
    <property type="match status" value="1"/>
</dbReference>